<dbReference type="EMBL" id="DRUB01000051">
    <property type="protein sequence ID" value="HHR95789.1"/>
    <property type="molecule type" value="Genomic_DNA"/>
</dbReference>
<proteinExistence type="predicted"/>
<protein>
    <submittedName>
        <fullName evidence="1">Uncharacterized protein</fullName>
    </submittedName>
</protein>
<comment type="caution">
    <text evidence="1">The sequence shown here is derived from an EMBL/GenBank/DDBJ whole genome shotgun (WGS) entry which is preliminary data.</text>
</comment>
<dbReference type="EMBL" id="DRZI01000280">
    <property type="protein sequence ID" value="HHP82306.1"/>
    <property type="molecule type" value="Genomic_DNA"/>
</dbReference>
<name>A0A7C5XLD1_9CREN</name>
<evidence type="ECO:0000313" key="2">
    <source>
        <dbReference type="EMBL" id="HHR95789.1"/>
    </source>
</evidence>
<dbReference type="AlphaFoldDB" id="A0A7C5XLD1"/>
<accession>A0A7C5XLD1</accession>
<gene>
    <name evidence="2" type="ORF">ENL47_02965</name>
    <name evidence="1" type="ORF">ENM84_06555</name>
</gene>
<sequence>MPKLIYCPFIGCCPLRVVAYTNSIANKLIHKHIIPFMKEKFSIQISYTKLVNDLFQSIDEYCSREIEKARKILRNIGVDVVKACEVLPKINRIIKMNRYIYTTISLKKIPVICSDKLPEGNVYYKVNYRFSEAASRTLLAYTALYVIYKLKEIDMHIDGEQIIDLFSKQLSNTWRSKMRLKPIVVEDIEIYLDWNKQSFIAKLKELLINIANET</sequence>
<evidence type="ECO:0000313" key="1">
    <source>
        <dbReference type="EMBL" id="HHP82306.1"/>
    </source>
</evidence>
<organism evidence="1">
    <name type="scientific">Ignisphaera aggregans</name>
    <dbReference type="NCBI Taxonomy" id="334771"/>
    <lineage>
        <taxon>Archaea</taxon>
        <taxon>Thermoproteota</taxon>
        <taxon>Thermoprotei</taxon>
        <taxon>Desulfurococcales</taxon>
        <taxon>Desulfurococcaceae</taxon>
        <taxon>Ignisphaera</taxon>
    </lineage>
</organism>
<reference evidence="1" key="1">
    <citation type="journal article" date="2020" name="mSystems">
        <title>Genome- and Community-Level Interaction Insights into Carbon Utilization and Element Cycling Functions of Hydrothermarchaeota in Hydrothermal Sediment.</title>
        <authorList>
            <person name="Zhou Z."/>
            <person name="Liu Y."/>
            <person name="Xu W."/>
            <person name="Pan J."/>
            <person name="Luo Z.H."/>
            <person name="Li M."/>
        </authorList>
    </citation>
    <scope>NUCLEOTIDE SEQUENCE [LARGE SCALE GENOMIC DNA]</scope>
    <source>
        <strain evidence="2">SpSt-1</strain>
        <strain evidence="1">SpSt-1121</strain>
    </source>
</reference>